<name>A0A8S1SXG1_PAROT</name>
<gene>
    <name evidence="1" type="ORF">POCTA_138.1.T0140317</name>
</gene>
<dbReference type="AlphaFoldDB" id="A0A8S1SXG1"/>
<dbReference type="Proteomes" id="UP000683925">
    <property type="component" value="Unassembled WGS sequence"/>
</dbReference>
<protein>
    <submittedName>
        <fullName evidence="1">Uncharacterized protein</fullName>
    </submittedName>
</protein>
<evidence type="ECO:0000313" key="2">
    <source>
        <dbReference type="Proteomes" id="UP000683925"/>
    </source>
</evidence>
<keyword evidence="2" id="KW-1185">Reference proteome</keyword>
<evidence type="ECO:0000313" key="1">
    <source>
        <dbReference type="EMBL" id="CAD8143072.1"/>
    </source>
</evidence>
<dbReference type="EMBL" id="CAJJDP010000014">
    <property type="protein sequence ID" value="CAD8143072.1"/>
    <property type="molecule type" value="Genomic_DNA"/>
</dbReference>
<proteinExistence type="predicted"/>
<comment type="caution">
    <text evidence="1">The sequence shown here is derived from an EMBL/GenBank/DDBJ whole genome shotgun (WGS) entry which is preliminary data.</text>
</comment>
<accession>A0A8S1SXG1</accession>
<reference evidence="1" key="1">
    <citation type="submission" date="2021-01" db="EMBL/GenBank/DDBJ databases">
        <authorList>
            <consortium name="Genoscope - CEA"/>
            <person name="William W."/>
        </authorList>
    </citation>
    <scope>NUCLEOTIDE SEQUENCE</scope>
</reference>
<organism evidence="1 2">
    <name type="scientific">Paramecium octaurelia</name>
    <dbReference type="NCBI Taxonomy" id="43137"/>
    <lineage>
        <taxon>Eukaryota</taxon>
        <taxon>Sar</taxon>
        <taxon>Alveolata</taxon>
        <taxon>Ciliophora</taxon>
        <taxon>Intramacronucleata</taxon>
        <taxon>Oligohymenophorea</taxon>
        <taxon>Peniculida</taxon>
        <taxon>Parameciidae</taxon>
        <taxon>Paramecium</taxon>
    </lineage>
</organism>
<sequence length="43" mass="4962">MGIDKIGCLIIVVIKMNNFNYFELLMLNSAVEQEDINFKILLT</sequence>